<dbReference type="InParanoid" id="B4LCD8"/>
<dbReference type="eggNOG" id="ENOG502R0JR">
    <property type="taxonomic scope" value="Eukaryota"/>
</dbReference>
<dbReference type="Proteomes" id="UP000008792">
    <property type="component" value="Unassembled WGS sequence"/>
</dbReference>
<evidence type="ECO:0000313" key="2">
    <source>
        <dbReference type="EMBL" id="EDW68783.1"/>
    </source>
</evidence>
<evidence type="ECO:0000313" key="3">
    <source>
        <dbReference type="Proteomes" id="UP000008792"/>
    </source>
</evidence>
<dbReference type="KEGG" id="dvi:6622129"/>
<dbReference type="OMA" id="EYHCFCC"/>
<sequence length="315" mass="35654">MLQCVCCKCGALDCNANSTLCLAFAGAHQDHCFCCAQPPRMKCIHCNMWRELSPMEAHGPCVGGSLHVFVYSEPWPPFPDNTPLSPLRAMTSTDGGTEQIYRAPDSPAQSKASLNDIEHVPYSVTEDNVNINSPVSIIDLADDDQEGQQEADTMSDVDIKPKLSVKCDWVNINDILKWTNCTRCGLVRIQKRGWLRHVQSCAQDPKYKSNKLFIHLHTKAWCGMLVRDIYWDKHTHPENGTCEMCRLSRMNNVPLPYQPKPPPRKNETTLERGRRSRMIISRRKRRQTIALDTFIHNAGGTDSMQIVDCSSLRQI</sequence>
<evidence type="ECO:0000256" key="1">
    <source>
        <dbReference type="SAM" id="MobiDB-lite"/>
    </source>
</evidence>
<feature type="compositionally biased region" description="Basic and acidic residues" evidence="1">
    <location>
        <begin position="264"/>
        <end position="273"/>
    </location>
</feature>
<feature type="region of interest" description="Disordered" evidence="1">
    <location>
        <begin position="253"/>
        <end position="274"/>
    </location>
</feature>
<organism evidence="2 3">
    <name type="scientific">Drosophila virilis</name>
    <name type="common">Fruit fly</name>
    <dbReference type="NCBI Taxonomy" id="7244"/>
    <lineage>
        <taxon>Eukaryota</taxon>
        <taxon>Metazoa</taxon>
        <taxon>Ecdysozoa</taxon>
        <taxon>Arthropoda</taxon>
        <taxon>Hexapoda</taxon>
        <taxon>Insecta</taxon>
        <taxon>Pterygota</taxon>
        <taxon>Neoptera</taxon>
        <taxon>Endopterygota</taxon>
        <taxon>Diptera</taxon>
        <taxon>Brachycera</taxon>
        <taxon>Muscomorpha</taxon>
        <taxon>Ephydroidea</taxon>
        <taxon>Drosophilidae</taxon>
        <taxon>Drosophila</taxon>
    </lineage>
</organism>
<dbReference type="EMBL" id="CH940647">
    <property type="protein sequence ID" value="EDW68783.1"/>
    <property type="molecule type" value="Genomic_DNA"/>
</dbReference>
<keyword evidence="3" id="KW-1185">Reference proteome</keyword>
<reference evidence="2 3" key="1">
    <citation type="journal article" date="2007" name="Nature">
        <title>Evolution of genes and genomes on the Drosophila phylogeny.</title>
        <authorList>
            <consortium name="Drosophila 12 Genomes Consortium"/>
            <person name="Clark A.G."/>
            <person name="Eisen M.B."/>
            <person name="Smith D.R."/>
            <person name="Bergman C.M."/>
            <person name="Oliver B."/>
            <person name="Markow T.A."/>
            <person name="Kaufman T.C."/>
            <person name="Kellis M."/>
            <person name="Gelbart W."/>
            <person name="Iyer V.N."/>
            <person name="Pollard D.A."/>
            <person name="Sackton T.B."/>
            <person name="Larracuente A.M."/>
            <person name="Singh N.D."/>
            <person name="Abad J.P."/>
            <person name="Abt D.N."/>
            <person name="Adryan B."/>
            <person name="Aguade M."/>
            <person name="Akashi H."/>
            <person name="Anderson W.W."/>
            <person name="Aquadro C.F."/>
            <person name="Ardell D.H."/>
            <person name="Arguello R."/>
            <person name="Artieri C.G."/>
            <person name="Barbash D.A."/>
            <person name="Barker D."/>
            <person name="Barsanti P."/>
            <person name="Batterham P."/>
            <person name="Batzoglou S."/>
            <person name="Begun D."/>
            <person name="Bhutkar A."/>
            <person name="Blanco E."/>
            <person name="Bosak S.A."/>
            <person name="Bradley R.K."/>
            <person name="Brand A.D."/>
            <person name="Brent M.R."/>
            <person name="Brooks A.N."/>
            <person name="Brown R.H."/>
            <person name="Butlin R.K."/>
            <person name="Caggese C."/>
            <person name="Calvi B.R."/>
            <person name="Bernardo de Carvalho A."/>
            <person name="Caspi A."/>
            <person name="Castrezana S."/>
            <person name="Celniker S.E."/>
            <person name="Chang J.L."/>
            <person name="Chapple C."/>
            <person name="Chatterji S."/>
            <person name="Chinwalla A."/>
            <person name="Civetta A."/>
            <person name="Clifton S.W."/>
            <person name="Comeron J.M."/>
            <person name="Costello J.C."/>
            <person name="Coyne J.A."/>
            <person name="Daub J."/>
            <person name="David R.G."/>
            <person name="Delcher A.L."/>
            <person name="Delehaunty K."/>
            <person name="Do C.B."/>
            <person name="Ebling H."/>
            <person name="Edwards K."/>
            <person name="Eickbush T."/>
            <person name="Evans J.D."/>
            <person name="Filipski A."/>
            <person name="Findeiss S."/>
            <person name="Freyhult E."/>
            <person name="Fulton L."/>
            <person name="Fulton R."/>
            <person name="Garcia A.C."/>
            <person name="Gardiner A."/>
            <person name="Garfield D.A."/>
            <person name="Garvin B.E."/>
            <person name="Gibson G."/>
            <person name="Gilbert D."/>
            <person name="Gnerre S."/>
            <person name="Godfrey J."/>
            <person name="Good R."/>
            <person name="Gotea V."/>
            <person name="Gravely B."/>
            <person name="Greenberg A.J."/>
            <person name="Griffiths-Jones S."/>
            <person name="Gross S."/>
            <person name="Guigo R."/>
            <person name="Gustafson E.A."/>
            <person name="Haerty W."/>
            <person name="Hahn M.W."/>
            <person name="Halligan D.L."/>
            <person name="Halpern A.L."/>
            <person name="Halter G.M."/>
            <person name="Han M.V."/>
            <person name="Heger A."/>
            <person name="Hillier L."/>
            <person name="Hinrichs A.S."/>
            <person name="Holmes I."/>
            <person name="Hoskins R.A."/>
            <person name="Hubisz M.J."/>
            <person name="Hultmark D."/>
            <person name="Huntley M.A."/>
            <person name="Jaffe D.B."/>
            <person name="Jagadeeshan S."/>
            <person name="Jeck W.R."/>
            <person name="Johnson J."/>
            <person name="Jones C.D."/>
            <person name="Jordan W.C."/>
            <person name="Karpen G.H."/>
            <person name="Kataoka E."/>
            <person name="Keightley P.D."/>
            <person name="Kheradpour P."/>
            <person name="Kirkness E.F."/>
            <person name="Koerich L.B."/>
            <person name="Kristiansen K."/>
            <person name="Kudrna D."/>
            <person name="Kulathinal R.J."/>
            <person name="Kumar S."/>
            <person name="Kwok R."/>
            <person name="Lander E."/>
            <person name="Langley C.H."/>
            <person name="Lapoint R."/>
            <person name="Lazzaro B.P."/>
            <person name="Lee S.J."/>
            <person name="Levesque L."/>
            <person name="Li R."/>
            <person name="Lin C.F."/>
            <person name="Lin M.F."/>
            <person name="Lindblad-Toh K."/>
            <person name="Llopart A."/>
            <person name="Long M."/>
            <person name="Low L."/>
            <person name="Lozovsky E."/>
            <person name="Lu J."/>
            <person name="Luo M."/>
            <person name="Machado C.A."/>
            <person name="Makalowski W."/>
            <person name="Marzo M."/>
            <person name="Matsuda M."/>
            <person name="Matzkin L."/>
            <person name="McAllister B."/>
            <person name="McBride C.S."/>
            <person name="McKernan B."/>
            <person name="McKernan K."/>
            <person name="Mendez-Lago M."/>
            <person name="Minx P."/>
            <person name="Mollenhauer M.U."/>
            <person name="Montooth K."/>
            <person name="Mount S.M."/>
            <person name="Mu X."/>
            <person name="Myers E."/>
            <person name="Negre B."/>
            <person name="Newfeld S."/>
            <person name="Nielsen R."/>
            <person name="Noor M.A."/>
            <person name="O'Grady P."/>
            <person name="Pachter L."/>
            <person name="Papaceit M."/>
            <person name="Parisi M.J."/>
            <person name="Parisi M."/>
            <person name="Parts L."/>
            <person name="Pedersen J.S."/>
            <person name="Pesole G."/>
            <person name="Phillippy A.M."/>
            <person name="Ponting C.P."/>
            <person name="Pop M."/>
            <person name="Porcelli D."/>
            <person name="Powell J.R."/>
            <person name="Prohaska S."/>
            <person name="Pruitt K."/>
            <person name="Puig M."/>
            <person name="Quesneville H."/>
            <person name="Ram K.R."/>
            <person name="Rand D."/>
            <person name="Rasmussen M.D."/>
            <person name="Reed L.K."/>
            <person name="Reenan R."/>
            <person name="Reily A."/>
            <person name="Remington K.A."/>
            <person name="Rieger T.T."/>
            <person name="Ritchie M.G."/>
            <person name="Robin C."/>
            <person name="Rogers Y.H."/>
            <person name="Rohde C."/>
            <person name="Rozas J."/>
            <person name="Rubenfield M.J."/>
            <person name="Ruiz A."/>
            <person name="Russo S."/>
            <person name="Salzberg S.L."/>
            <person name="Sanchez-Gracia A."/>
            <person name="Saranga D.J."/>
            <person name="Sato H."/>
            <person name="Schaeffer S.W."/>
            <person name="Schatz M.C."/>
            <person name="Schlenke T."/>
            <person name="Schwartz R."/>
            <person name="Segarra C."/>
            <person name="Singh R.S."/>
            <person name="Sirot L."/>
            <person name="Sirota M."/>
            <person name="Sisneros N.B."/>
            <person name="Smith C.D."/>
            <person name="Smith T.F."/>
            <person name="Spieth J."/>
            <person name="Stage D.E."/>
            <person name="Stark A."/>
            <person name="Stephan W."/>
            <person name="Strausberg R.L."/>
            <person name="Strempel S."/>
            <person name="Sturgill D."/>
            <person name="Sutton G."/>
            <person name="Sutton G.G."/>
            <person name="Tao W."/>
            <person name="Teichmann S."/>
            <person name="Tobari Y.N."/>
            <person name="Tomimura Y."/>
            <person name="Tsolas J.M."/>
            <person name="Valente V.L."/>
            <person name="Venter E."/>
            <person name="Venter J.C."/>
            <person name="Vicario S."/>
            <person name="Vieira F.G."/>
            <person name="Vilella A.J."/>
            <person name="Villasante A."/>
            <person name="Walenz B."/>
            <person name="Wang J."/>
            <person name="Wasserman M."/>
            <person name="Watts T."/>
            <person name="Wilson D."/>
            <person name="Wilson R.K."/>
            <person name="Wing R.A."/>
            <person name="Wolfner M.F."/>
            <person name="Wong A."/>
            <person name="Wong G.K."/>
            <person name="Wu C.I."/>
            <person name="Wu G."/>
            <person name="Yamamoto D."/>
            <person name="Yang H.P."/>
            <person name="Yang S.P."/>
            <person name="Yorke J.A."/>
            <person name="Yoshida K."/>
            <person name="Zdobnov E."/>
            <person name="Zhang P."/>
            <person name="Zhang Y."/>
            <person name="Zimin A.V."/>
            <person name="Baldwin J."/>
            <person name="Abdouelleil A."/>
            <person name="Abdulkadir J."/>
            <person name="Abebe A."/>
            <person name="Abera B."/>
            <person name="Abreu J."/>
            <person name="Acer S.C."/>
            <person name="Aftuck L."/>
            <person name="Alexander A."/>
            <person name="An P."/>
            <person name="Anderson E."/>
            <person name="Anderson S."/>
            <person name="Arachi H."/>
            <person name="Azer M."/>
            <person name="Bachantsang P."/>
            <person name="Barry A."/>
            <person name="Bayul T."/>
            <person name="Berlin A."/>
            <person name="Bessette D."/>
            <person name="Bloom T."/>
            <person name="Blye J."/>
            <person name="Boguslavskiy L."/>
            <person name="Bonnet C."/>
            <person name="Boukhgalter B."/>
            <person name="Bourzgui I."/>
            <person name="Brown A."/>
            <person name="Cahill P."/>
            <person name="Channer S."/>
            <person name="Cheshatsang Y."/>
            <person name="Chuda L."/>
            <person name="Citroen M."/>
            <person name="Collymore A."/>
            <person name="Cooke P."/>
            <person name="Costello M."/>
            <person name="D'Aco K."/>
            <person name="Daza R."/>
            <person name="De Haan G."/>
            <person name="DeGray S."/>
            <person name="DeMaso C."/>
            <person name="Dhargay N."/>
            <person name="Dooley K."/>
            <person name="Dooley E."/>
            <person name="Doricent M."/>
            <person name="Dorje P."/>
            <person name="Dorjee K."/>
            <person name="Dupes A."/>
            <person name="Elong R."/>
            <person name="Falk J."/>
            <person name="Farina A."/>
            <person name="Faro S."/>
            <person name="Ferguson D."/>
            <person name="Fisher S."/>
            <person name="Foley C.D."/>
            <person name="Franke A."/>
            <person name="Friedrich D."/>
            <person name="Gadbois L."/>
            <person name="Gearin G."/>
            <person name="Gearin C.R."/>
            <person name="Giannoukos G."/>
            <person name="Goode T."/>
            <person name="Graham J."/>
            <person name="Grandbois E."/>
            <person name="Grewal S."/>
            <person name="Gyaltsen K."/>
            <person name="Hafez N."/>
            <person name="Hagos B."/>
            <person name="Hall J."/>
            <person name="Henson C."/>
            <person name="Hollinger A."/>
            <person name="Honan T."/>
            <person name="Huard M.D."/>
            <person name="Hughes L."/>
            <person name="Hurhula B."/>
            <person name="Husby M.E."/>
            <person name="Kamat A."/>
            <person name="Kanga B."/>
            <person name="Kashin S."/>
            <person name="Khazanovich D."/>
            <person name="Kisner P."/>
            <person name="Lance K."/>
            <person name="Lara M."/>
            <person name="Lee W."/>
            <person name="Lennon N."/>
            <person name="Letendre F."/>
            <person name="LeVine R."/>
            <person name="Lipovsky A."/>
            <person name="Liu X."/>
            <person name="Liu J."/>
            <person name="Liu S."/>
            <person name="Lokyitsang T."/>
            <person name="Lokyitsang Y."/>
            <person name="Lubonja R."/>
            <person name="Lui A."/>
            <person name="MacDonald P."/>
            <person name="Magnisalis V."/>
            <person name="Maru K."/>
            <person name="Matthews C."/>
            <person name="McCusker W."/>
            <person name="McDonough S."/>
            <person name="Mehta T."/>
            <person name="Meldrim J."/>
            <person name="Meneus L."/>
            <person name="Mihai O."/>
            <person name="Mihalev A."/>
            <person name="Mihova T."/>
            <person name="Mittelman R."/>
            <person name="Mlenga V."/>
            <person name="Montmayeur A."/>
            <person name="Mulrain L."/>
            <person name="Navidi A."/>
            <person name="Naylor J."/>
            <person name="Negash T."/>
            <person name="Nguyen T."/>
            <person name="Nguyen N."/>
            <person name="Nicol R."/>
            <person name="Norbu C."/>
            <person name="Norbu N."/>
            <person name="Novod N."/>
            <person name="O'Neill B."/>
            <person name="Osman S."/>
            <person name="Markiewicz E."/>
            <person name="Oyono O.L."/>
            <person name="Patti C."/>
            <person name="Phunkhang P."/>
            <person name="Pierre F."/>
            <person name="Priest M."/>
            <person name="Raghuraman S."/>
            <person name="Rege F."/>
            <person name="Reyes R."/>
            <person name="Rise C."/>
            <person name="Rogov P."/>
            <person name="Ross K."/>
            <person name="Ryan E."/>
            <person name="Settipalli S."/>
            <person name="Shea T."/>
            <person name="Sherpa N."/>
            <person name="Shi L."/>
            <person name="Shih D."/>
            <person name="Sparrow T."/>
            <person name="Spaulding J."/>
            <person name="Stalker J."/>
            <person name="Stange-Thomann N."/>
            <person name="Stavropoulos S."/>
            <person name="Stone C."/>
            <person name="Strader C."/>
            <person name="Tesfaye S."/>
            <person name="Thomson T."/>
            <person name="Thoulutsang Y."/>
            <person name="Thoulutsang D."/>
            <person name="Topham K."/>
            <person name="Topping I."/>
            <person name="Tsamla T."/>
            <person name="Vassiliev H."/>
            <person name="Vo A."/>
            <person name="Wangchuk T."/>
            <person name="Wangdi T."/>
            <person name="Weiand M."/>
            <person name="Wilkinson J."/>
            <person name="Wilson A."/>
            <person name="Yadav S."/>
            <person name="Young G."/>
            <person name="Yu Q."/>
            <person name="Zembek L."/>
            <person name="Zhong D."/>
            <person name="Zimmer A."/>
            <person name="Zwirko Z."/>
            <person name="Jaffe D.B."/>
            <person name="Alvarez P."/>
            <person name="Brockman W."/>
            <person name="Butler J."/>
            <person name="Chin C."/>
            <person name="Gnerre S."/>
            <person name="Grabherr M."/>
            <person name="Kleber M."/>
            <person name="Mauceli E."/>
            <person name="MacCallum I."/>
        </authorList>
    </citation>
    <scope>NUCLEOTIDE SEQUENCE [LARGE SCALE GENOMIC DNA]</scope>
    <source>
        <strain evidence="3">Tucson 15010-1051.87</strain>
    </source>
</reference>
<protein>
    <submittedName>
        <fullName evidence="2">Uncharacterized protein</fullName>
    </submittedName>
</protein>
<gene>
    <name evidence="2" type="primary">Dvir\GJ12502</name>
    <name evidence="2" type="ORF">Dvir_GJ12502</name>
</gene>
<name>B4LCD8_DROVI</name>
<dbReference type="AlphaFoldDB" id="B4LCD8"/>
<accession>B4LCD8</accession>
<dbReference type="OrthoDB" id="7870709at2759"/>
<dbReference type="PhylomeDB" id="B4LCD8"/>
<proteinExistence type="predicted"/>
<dbReference type="HOGENOM" id="CLU_086774_0_0_1"/>